<evidence type="ECO:0000256" key="1">
    <source>
        <dbReference type="SAM" id="MobiDB-lite"/>
    </source>
</evidence>
<sequence length="154" mass="17970">MTKRNQLTTHLNRAIQRSYQHYKHMIHEHGDKCGRLLANLLKQRRNQLYIPKIKDAHQQLRHLPDQISTAFDDYYQDLYCLHQATPETQRSHKVEDIRRYLDTANVPGIEKVDQEALEAPITPKELAHAIKKANTGKAPGARWHAPSILQNLRK</sequence>
<protein>
    <submittedName>
        <fullName evidence="2">Endonuclease, partial</fullName>
    </submittedName>
</protein>
<dbReference type="EMBL" id="OW240916">
    <property type="protein sequence ID" value="CAH2293186.1"/>
    <property type="molecule type" value="Genomic_DNA"/>
</dbReference>
<evidence type="ECO:0000313" key="2">
    <source>
        <dbReference type="EMBL" id="CAH2293186.1"/>
    </source>
</evidence>
<keyword evidence="2" id="KW-0255">Endonuclease</keyword>
<keyword evidence="2" id="KW-0378">Hydrolase</keyword>
<evidence type="ECO:0000313" key="3">
    <source>
        <dbReference type="Proteomes" id="UP001295444"/>
    </source>
</evidence>
<accession>A0AAD1S5K4</accession>
<gene>
    <name evidence="2" type="ORF">PECUL_23A053866</name>
</gene>
<feature type="region of interest" description="Disordered" evidence="1">
    <location>
        <begin position="134"/>
        <end position="154"/>
    </location>
</feature>
<keyword evidence="3" id="KW-1185">Reference proteome</keyword>
<reference evidence="2" key="1">
    <citation type="submission" date="2022-03" db="EMBL/GenBank/DDBJ databases">
        <authorList>
            <person name="Alioto T."/>
            <person name="Alioto T."/>
            <person name="Gomez Garrido J."/>
        </authorList>
    </citation>
    <scope>NUCLEOTIDE SEQUENCE</scope>
</reference>
<keyword evidence="2" id="KW-0540">Nuclease</keyword>
<dbReference type="GO" id="GO:0004519">
    <property type="term" value="F:endonuclease activity"/>
    <property type="evidence" value="ECO:0007669"/>
    <property type="project" value="UniProtKB-KW"/>
</dbReference>
<name>A0AAD1S5K4_PELCU</name>
<dbReference type="Proteomes" id="UP001295444">
    <property type="component" value="Chromosome 05"/>
</dbReference>
<dbReference type="AlphaFoldDB" id="A0AAD1S5K4"/>
<organism evidence="2 3">
    <name type="scientific">Pelobates cultripes</name>
    <name type="common">Western spadefoot toad</name>
    <dbReference type="NCBI Taxonomy" id="61616"/>
    <lineage>
        <taxon>Eukaryota</taxon>
        <taxon>Metazoa</taxon>
        <taxon>Chordata</taxon>
        <taxon>Craniata</taxon>
        <taxon>Vertebrata</taxon>
        <taxon>Euteleostomi</taxon>
        <taxon>Amphibia</taxon>
        <taxon>Batrachia</taxon>
        <taxon>Anura</taxon>
        <taxon>Pelobatoidea</taxon>
        <taxon>Pelobatidae</taxon>
        <taxon>Pelobates</taxon>
    </lineage>
</organism>
<proteinExistence type="predicted"/>